<evidence type="ECO:0000313" key="10">
    <source>
        <dbReference type="EMBL" id="BDU73239.1"/>
    </source>
</evidence>
<comment type="catalytic activity">
    <reaction evidence="1">
        <text>ATP + protein L-histidine = ADP + protein N-phospho-L-histidine.</text>
        <dbReference type="EC" id="2.7.13.3"/>
    </reaction>
</comment>
<dbReference type="GO" id="GO:0000155">
    <property type="term" value="F:phosphorelay sensor kinase activity"/>
    <property type="evidence" value="ECO:0007669"/>
    <property type="project" value="InterPro"/>
</dbReference>
<dbReference type="InterPro" id="IPR036890">
    <property type="entry name" value="HATPase_C_sf"/>
</dbReference>
<dbReference type="InterPro" id="IPR050351">
    <property type="entry name" value="BphY/WalK/GraS-like"/>
</dbReference>
<dbReference type="Proteomes" id="UP001238179">
    <property type="component" value="Chromosome"/>
</dbReference>
<dbReference type="InterPro" id="IPR005467">
    <property type="entry name" value="His_kinase_dom"/>
</dbReference>
<protein>
    <recommendedName>
        <fullName evidence="2">histidine kinase</fullName>
        <ecNumber evidence="2">2.7.13.3</ecNumber>
    </recommendedName>
</protein>
<dbReference type="PROSITE" id="PS50109">
    <property type="entry name" value="HIS_KIN"/>
    <property type="match status" value="1"/>
</dbReference>
<dbReference type="EC" id="2.7.13.3" evidence="2"/>
<keyword evidence="6" id="KW-0418">Kinase</keyword>
<evidence type="ECO:0000256" key="5">
    <source>
        <dbReference type="ARBA" id="ARBA00022741"/>
    </source>
</evidence>
<dbReference type="PANTHER" id="PTHR42878:SF7">
    <property type="entry name" value="SENSOR HISTIDINE KINASE GLRK"/>
    <property type="match status" value="1"/>
</dbReference>
<dbReference type="GO" id="GO:0030295">
    <property type="term" value="F:protein kinase activator activity"/>
    <property type="evidence" value="ECO:0007669"/>
    <property type="project" value="TreeGrafter"/>
</dbReference>
<dbReference type="CDD" id="cd00082">
    <property type="entry name" value="HisKA"/>
    <property type="match status" value="1"/>
</dbReference>
<keyword evidence="7" id="KW-0067">ATP-binding</keyword>
<reference evidence="11" key="1">
    <citation type="journal article" date="2023" name="Int. J. Syst. Evol. Microbiol.">
        <title>Mesoterricola silvestris gen. nov., sp. nov., Mesoterricola sediminis sp. nov., Geothrix oryzae sp. nov., Geothrix edaphica sp. nov., Geothrix rubra sp. nov., and Geothrix limicola sp. nov., six novel members of Acidobacteriota isolated from soils.</title>
        <authorList>
            <person name="Itoh H."/>
            <person name="Sugisawa Y."/>
            <person name="Mise K."/>
            <person name="Xu Z."/>
            <person name="Kuniyasu M."/>
            <person name="Ushijima N."/>
            <person name="Kawano K."/>
            <person name="Kobayashi E."/>
            <person name="Shiratori Y."/>
            <person name="Masuda Y."/>
            <person name="Senoo K."/>
        </authorList>
    </citation>
    <scope>NUCLEOTIDE SEQUENCE [LARGE SCALE GENOMIC DNA]</scope>
    <source>
        <strain evidence="11">W79</strain>
    </source>
</reference>
<dbReference type="SUPFAM" id="SSF55781">
    <property type="entry name" value="GAF domain-like"/>
    <property type="match status" value="1"/>
</dbReference>
<keyword evidence="4" id="KW-0808">Transferase</keyword>
<evidence type="ECO:0000256" key="7">
    <source>
        <dbReference type="ARBA" id="ARBA00022840"/>
    </source>
</evidence>
<organism evidence="10 11">
    <name type="scientific">Mesoterricola silvestris</name>
    <dbReference type="NCBI Taxonomy" id="2927979"/>
    <lineage>
        <taxon>Bacteria</taxon>
        <taxon>Pseudomonadati</taxon>
        <taxon>Acidobacteriota</taxon>
        <taxon>Holophagae</taxon>
        <taxon>Holophagales</taxon>
        <taxon>Holophagaceae</taxon>
        <taxon>Mesoterricola</taxon>
    </lineage>
</organism>
<dbReference type="GO" id="GO:0000156">
    <property type="term" value="F:phosphorelay response regulator activity"/>
    <property type="evidence" value="ECO:0007669"/>
    <property type="project" value="TreeGrafter"/>
</dbReference>
<keyword evidence="11" id="KW-1185">Reference proteome</keyword>
<dbReference type="EMBL" id="AP027080">
    <property type="protein sequence ID" value="BDU73239.1"/>
    <property type="molecule type" value="Genomic_DNA"/>
</dbReference>
<evidence type="ECO:0000313" key="11">
    <source>
        <dbReference type="Proteomes" id="UP001238179"/>
    </source>
</evidence>
<proteinExistence type="predicted"/>
<dbReference type="Pfam" id="PF02518">
    <property type="entry name" value="HATPase_c"/>
    <property type="match status" value="1"/>
</dbReference>
<dbReference type="InterPro" id="IPR004358">
    <property type="entry name" value="Sig_transdc_His_kin-like_C"/>
</dbReference>
<name>A0AA48GL43_9BACT</name>
<evidence type="ECO:0000256" key="4">
    <source>
        <dbReference type="ARBA" id="ARBA00022679"/>
    </source>
</evidence>
<evidence type="ECO:0000256" key="2">
    <source>
        <dbReference type="ARBA" id="ARBA00012438"/>
    </source>
</evidence>
<dbReference type="InterPro" id="IPR029016">
    <property type="entry name" value="GAF-like_dom_sf"/>
</dbReference>
<sequence length="435" mass="47853">MAEVHPILHFLAPTGAGPARVFDAQEQAVLDRVNQEIAGESSLDDILDFLFQGIRELYPCDRIGLAFIEDEGRRIVAHRNRTLYEPMLLKEGYAEDLAGSSLRRVLDSNCTRVIYDLPRYLADHPASASTRILVREGVRSSLTCPLTVKDRAIGVIFLSSREPRAYTPYHVQLWMALAERLSQAVEKVWRIEQLTAANQAYTEVLAFVSHELKNPIASMITDARVLEGGYLGPLEPRQSQKLERLIAKGGYLLDLIGEYLDLARMEGGNLALHPVSAPFGPDVADPALDLVLPQLQAKAMTLTRDIAADLPPVQCDPGLLRIVLTNLLGNAVKYGREGGAVTLRAEATPAGLHVAVRNEGPGFPPGERPKLFRKFSRLQTPELRAQKGTGVGLYTAWRIIHLHGGRMDATSQPGAWAEFTFDVPQPLPQAPDDAL</sequence>
<evidence type="ECO:0000256" key="8">
    <source>
        <dbReference type="ARBA" id="ARBA00023012"/>
    </source>
</evidence>
<evidence type="ECO:0000259" key="9">
    <source>
        <dbReference type="PROSITE" id="PS50109"/>
    </source>
</evidence>
<dbReference type="SMART" id="SM00387">
    <property type="entry name" value="HATPase_c"/>
    <property type="match status" value="1"/>
</dbReference>
<dbReference type="Gene3D" id="3.30.450.40">
    <property type="match status" value="1"/>
</dbReference>
<dbReference type="InterPro" id="IPR003661">
    <property type="entry name" value="HisK_dim/P_dom"/>
</dbReference>
<dbReference type="GO" id="GO:0007234">
    <property type="term" value="P:osmosensory signaling via phosphorelay pathway"/>
    <property type="evidence" value="ECO:0007669"/>
    <property type="project" value="TreeGrafter"/>
</dbReference>
<dbReference type="InterPro" id="IPR036097">
    <property type="entry name" value="HisK_dim/P_sf"/>
</dbReference>
<dbReference type="KEGG" id="msil:METEAL_24130"/>
<keyword evidence="8" id="KW-0902">Two-component regulatory system</keyword>
<dbReference type="GO" id="GO:0005524">
    <property type="term" value="F:ATP binding"/>
    <property type="evidence" value="ECO:0007669"/>
    <property type="project" value="UniProtKB-KW"/>
</dbReference>
<dbReference type="Pfam" id="PF00512">
    <property type="entry name" value="HisKA"/>
    <property type="match status" value="1"/>
</dbReference>
<evidence type="ECO:0000256" key="3">
    <source>
        <dbReference type="ARBA" id="ARBA00022553"/>
    </source>
</evidence>
<dbReference type="AlphaFoldDB" id="A0AA48GL43"/>
<dbReference type="SUPFAM" id="SSF47384">
    <property type="entry name" value="Homodimeric domain of signal transducing histidine kinase"/>
    <property type="match status" value="1"/>
</dbReference>
<dbReference type="InterPro" id="IPR003018">
    <property type="entry name" value="GAF"/>
</dbReference>
<keyword evidence="3" id="KW-0597">Phosphoprotein</keyword>
<dbReference type="PANTHER" id="PTHR42878">
    <property type="entry name" value="TWO-COMPONENT HISTIDINE KINASE"/>
    <property type="match status" value="1"/>
</dbReference>
<dbReference type="SMART" id="SM00388">
    <property type="entry name" value="HisKA"/>
    <property type="match status" value="1"/>
</dbReference>
<gene>
    <name evidence="10" type="ORF">METEAL_24130</name>
</gene>
<dbReference type="Pfam" id="PF13185">
    <property type="entry name" value="GAF_2"/>
    <property type="match status" value="1"/>
</dbReference>
<keyword evidence="5" id="KW-0547">Nucleotide-binding</keyword>
<dbReference type="SMART" id="SM00065">
    <property type="entry name" value="GAF"/>
    <property type="match status" value="1"/>
</dbReference>
<dbReference type="Gene3D" id="1.10.287.130">
    <property type="match status" value="1"/>
</dbReference>
<dbReference type="RefSeq" id="WP_316411884.1">
    <property type="nucleotide sequence ID" value="NZ_AP027080.1"/>
</dbReference>
<accession>A0AA48GL43</accession>
<dbReference type="SUPFAM" id="SSF55874">
    <property type="entry name" value="ATPase domain of HSP90 chaperone/DNA topoisomerase II/histidine kinase"/>
    <property type="match status" value="1"/>
</dbReference>
<evidence type="ECO:0000256" key="6">
    <source>
        <dbReference type="ARBA" id="ARBA00022777"/>
    </source>
</evidence>
<evidence type="ECO:0000256" key="1">
    <source>
        <dbReference type="ARBA" id="ARBA00000085"/>
    </source>
</evidence>
<feature type="domain" description="Histidine kinase" evidence="9">
    <location>
        <begin position="207"/>
        <end position="427"/>
    </location>
</feature>
<dbReference type="InterPro" id="IPR003594">
    <property type="entry name" value="HATPase_dom"/>
</dbReference>
<dbReference type="PRINTS" id="PR00344">
    <property type="entry name" value="BCTRLSENSOR"/>
</dbReference>
<dbReference type="Gene3D" id="3.30.565.10">
    <property type="entry name" value="Histidine kinase-like ATPase, C-terminal domain"/>
    <property type="match status" value="1"/>
</dbReference>